<feature type="compositionally biased region" description="Basic and acidic residues" evidence="1">
    <location>
        <begin position="981"/>
        <end position="997"/>
    </location>
</feature>
<feature type="compositionally biased region" description="Basic and acidic residues" evidence="1">
    <location>
        <begin position="1100"/>
        <end position="1111"/>
    </location>
</feature>
<reference evidence="2 3" key="1">
    <citation type="submission" date="2020-04" db="EMBL/GenBank/DDBJ databases">
        <authorList>
            <person name="Alioto T."/>
            <person name="Alioto T."/>
            <person name="Gomez Garrido J."/>
        </authorList>
    </citation>
    <scope>NUCLEOTIDE SEQUENCE [LARGE SCALE GENOMIC DNA]</scope>
</reference>
<feature type="compositionally biased region" description="Basic and acidic residues" evidence="1">
    <location>
        <begin position="2484"/>
        <end position="2494"/>
    </location>
</feature>
<keyword evidence="3" id="KW-1185">Reference proteome</keyword>
<feature type="compositionally biased region" description="Basic and acidic residues" evidence="1">
    <location>
        <begin position="2441"/>
        <end position="2452"/>
    </location>
</feature>
<feature type="region of interest" description="Disordered" evidence="1">
    <location>
        <begin position="405"/>
        <end position="524"/>
    </location>
</feature>
<feature type="compositionally biased region" description="Basic and acidic residues" evidence="1">
    <location>
        <begin position="1381"/>
        <end position="1391"/>
    </location>
</feature>
<name>A0A8S1E9C7_9INSE</name>
<protein>
    <submittedName>
        <fullName evidence="2">Uncharacterized protein</fullName>
    </submittedName>
</protein>
<accession>A0A8S1E9C7</accession>
<feature type="compositionally biased region" description="Basic and acidic residues" evidence="1">
    <location>
        <begin position="2084"/>
        <end position="2103"/>
    </location>
</feature>
<feature type="compositionally biased region" description="Basic and acidic residues" evidence="1">
    <location>
        <begin position="1994"/>
        <end position="2005"/>
    </location>
</feature>
<feature type="region of interest" description="Disordered" evidence="1">
    <location>
        <begin position="1985"/>
        <end position="2103"/>
    </location>
</feature>
<feature type="compositionally biased region" description="Basic and acidic residues" evidence="1">
    <location>
        <begin position="505"/>
        <end position="524"/>
    </location>
</feature>
<evidence type="ECO:0000313" key="2">
    <source>
        <dbReference type="EMBL" id="CAB3388977.1"/>
    </source>
</evidence>
<feature type="region of interest" description="Disordered" evidence="1">
    <location>
        <begin position="845"/>
        <end position="997"/>
    </location>
</feature>
<feature type="compositionally biased region" description="Basic and acidic residues" evidence="1">
    <location>
        <begin position="87"/>
        <end position="106"/>
    </location>
</feature>
<feature type="region of interest" description="Disordered" evidence="1">
    <location>
        <begin position="1288"/>
        <end position="1448"/>
    </location>
</feature>
<feature type="non-terminal residue" evidence="2">
    <location>
        <position position="3454"/>
    </location>
</feature>
<feature type="compositionally biased region" description="Basic and acidic residues" evidence="1">
    <location>
        <begin position="1547"/>
        <end position="1558"/>
    </location>
</feature>
<feature type="region of interest" description="Disordered" evidence="1">
    <location>
        <begin position="2202"/>
        <end position="2341"/>
    </location>
</feature>
<dbReference type="Proteomes" id="UP000494165">
    <property type="component" value="Unassembled WGS sequence"/>
</dbReference>
<feature type="region of interest" description="Disordered" evidence="1">
    <location>
        <begin position="2866"/>
        <end position="3023"/>
    </location>
</feature>
<feature type="compositionally biased region" description="Basic and acidic residues" evidence="1">
    <location>
        <begin position="2769"/>
        <end position="2789"/>
    </location>
</feature>
<evidence type="ECO:0000256" key="1">
    <source>
        <dbReference type="SAM" id="MobiDB-lite"/>
    </source>
</evidence>
<dbReference type="EMBL" id="CADEPI010001053">
    <property type="protein sequence ID" value="CAB3388977.1"/>
    <property type="molecule type" value="Genomic_DNA"/>
</dbReference>
<feature type="compositionally biased region" description="Basic and acidic residues" evidence="1">
    <location>
        <begin position="1875"/>
        <end position="1895"/>
    </location>
</feature>
<sequence length="3454" mass="379668">LMEIASSNQPTQSTDGDAVKQVDLASKQELSDEGVTELESLSKPEQIAEIQEEEVLETTVETETQDEESTVSVVKSDEPAPLEVQEPDTKEQADVDSKPTSSEKETDIAVLDVVEVSEAQIVEQITVQSESIPADGIKSDELVQTPEKQVEQTLEPEIILQDSDSTQLTITETKDELVEISAFAETEKETEAISIEDTTVLAPEVSRIEPQDPHVVKEPTQSTDGDAVKQVDLASKQELSDEGVIELESLSKPEQIPEIQEEEVLETTVETETQDEESTVSVVKSDEPAPLEIQEPDTKEQADVDSKPTSFEKETDIAVLDVIEVSEVQIVEQITVQSESIPADGIKSDELVQTPEKQVEQTLEPEIILQDSDSTQLTITETKDELVEISAFAETEKETEAISIEDTTVLAPEVSRIDPQDPHVVKEPTQSTDDDAVKQVEPASKQELSDEAVTELESLSKPEQVSEIQEEEVLETTVETETQDEESTDSVVKSDEPAPLEIQEPDTKEPADVDSKPTSPEKETDIAILHVVEVSEEQIVEQITLQSESIPADGIKSDELVQTPEKQVEQTLEPEITLQDSDSTQLTITETKDEQVEISAFAETEKETEAISIEDTTVLAPEVSGIEPQEPHDVNEPIQLELAPSESETEAPQDDKLMEIASSDQPTQSTDGDAVKQVDLASKQELSDEGVIELETLSKPEQIPEIQEEEVLETTVETETQDEESTVSVVKSDEPAPLEIQEPDTKEPADVDSKPTSPEKETDIAILHVVEVSEEQIVEQITVQSESIPADGIKSDELVQTPEKQAEQTLEPDIILQDSDTTQLTFTESKDEQVEISAFTEIEKETEAISIEDTTGLAPEVSGIEPQEPHVVNEPIQLELAPSESETEAPQDDKLMEIASSDQPTQSTDGDAVKQVDLASKQELSDEGVIELESLSKPEQIPEIQEEEVLETTVETETQDEESTVSVVKSDEPPPLEIQEPDTKEQADVDSKPTSFEKETDIAVLDVIEVSEAQIVEQITVQSESIPADGIKSDELVQTPEKQVEQTLEPEIILQDSDSTQLTITETKDEQVEISAFAETEKETEAISIEDTTVLAPEVSRIDPQDPHVVKEPTQSTDDDAVKQVEPASKQELSDEAVTELESLSKPEQVSEIQEEEVLETTVETETQDEESTDSVVKSDKPAPLEIQEPDTKEPADVDSKPTSPEKETDIAILHVVEVSEEQIVEQITLQSESIPADGIKSDELVQTPEKQVEQTLEPEITLQDSDSTQLTITETKDEQVEISAFAETEKETEAISIEDTTVLAPEVSGIEPQEPHDVNEPIQLELAPSESETEAPQDDKLMEIASSDQPTQSTDEDTVKQVELASKQELSDEGVTELESLSKPEQVPEIKEEEVLETTVETETQDEESTDSVVKNDEPAPLEIQEPDTKEPADVDSKPTSPEKETDIAVLDVVEVSEEQIVEKITVQSESIPADGIKSDELVQTPEKQVEQTLEPEINLQDSDSTQLTITETKDEQVEISAFAETEKETEAISIEDTTVLAPEVSRIDPQDPHVVKEPTQSTDDDAVKQVEPASKQELSDEAVTELESLSKPEQVSEIQEEEVLETTVETETQDEESTDSVVKSDKPAPLEIQEPDTKEPADVDSKPTSPEKETDIAILHVVEVSEEQIVEQITLQSESIPADGIKSDELVQTPEKQVEQTLEPEITLQDSDSTQLTITETKDEQVEISAFAETEKETEAISIEDTTVLAPEVSGIEPQEPHDVNEPIQLELAPSESETEAPQDDKLMEIASSDQPTQSTDGDAVKQVDLASKQELSDEGVIELESLSKPEQIPEIQEEEVLETTVETETQDEESTDSVVKSDEPAPLEIQEPDTKESADVDSKPTSPEKETDIAVLDVVEVSEAQIVEQITVQSESIPADGIKSDELVQTPEKQVEQTLEPEIILQDSDSTQLTITETKDELVEISAFAETEKETEAISIEDTTVLAPEVSRIDPQDPHVVKEPTQSTDDDAVKQVEPASKQELSDEAVTELESLSKPEQVSEIQEEEVLETTVETETQDEESTDSVVKSDEPAPLEIQEPDTKEPADVDSKPTSPEKETDIAILHVVEVSEEQIVEQITLQSESIPADGIKSDELVQTPEKQVEQTLEPEITLQDSDSTQLTITETKDEQVEISAFAETEKETEAISIEDTTVLAPEVSGIEPQEPHDVNEPIQLELAPSESETEAPQDDKLMEIASSDQPTQSTDGDAVKQVDLASKQELSDEGVIEFESLSKPEQIPEIQEEEVLETTVETETQDEESTDSVVKSDEPAPLEIQEPDTKESADVDSKSTSPEKETDIAVLDVIEVSEAQIVEQITVQSESIPADGIKSDELVQTPEKQVEQTLEPEIILQDSDSTQLTITKTKDELVEISAFAETEKETEAISIEDTTVLAPEVSRIDPQDPHVVKEPTQSTDDDAVKQVELASKQELSDEAVTELESLSKPEQVSEIKEEEVLETTVETETQDEESTVSVFKSDEPAPLEIQEPDTKEQADVDSKPTSPEKETEIAVKDVVEVSEEQIVEQITVQSESIPADGIKSDELVQTPEKQVEQTLEPEITLQDSDSTQLTITETINEQVEKSTSIETEKETEAISIKDITVLAPEDSGIEPQDPHDVNEPIQLELAPSESETEAPQDDKLMEIASSDQPTQSTDEDTVKQVELASKQELSDEGVTELESLSKPEQVPEIKEEEVLETTVETETQDEESTDSAVKNDEPAPLEIQEPDTKEPADVDSKPTSPEKETDIAVLDVVEVSEEQIVEKITVQSESIPADGIKSDELVQTPEKQVEQTLEPEITLQDSDSTQLTITETKDEQVEISAFAETEKETEAISIEDTTGLAPEVSGIEPQEPHVVNEPIQLELAPSESETEAPQDDKLMEIASSDQPTQSTDGDAVKQVDLASKQELSDEGVIELESLSKPEQIPEIQEEEVLETTVETETQDEESTVSVVKSDEPPPLEIQEPDTKEQADVDSKPTSFEKETDIAVLDVIEVSEAQIVEQITVQSESIPADGIKSDELVQTPEKQVEQTLEPEIILQDSDSTQLTITETKDELVDISASAETEKETEAISIEDTTVLAPEVSRIDPQDPHVVKELTQSTDDDAVKQVEPASKQELSDEAVTELESLSKPEQVSEIQEEEVLETTVETETQDEESTDSVVKSDEPAPLEIQEPDTKEPADVDSKPTSPEKETDIAILHVVEVSEEQIVEQITLQSESIPADGIKSDELVQTPEKQVEQTLEPEITLQDSDSTQLTITETKDEQVEISAFAETEKETEAISIEDTTVLAPEVSGIEPQEPHDVNEPIQLELAPSESETEAPQDDKLMEIASSDQPTQSTDEDTVKQVELASKQELSDEGVTELESLSKPEQVPEIKEEEVLETTVETETQDEESTDSVVKNDEPAPLEIQEP</sequence>
<gene>
    <name evidence="2" type="ORF">CLODIP_2_CD16114</name>
</gene>
<feature type="non-terminal residue" evidence="2">
    <location>
        <position position="1"/>
    </location>
</feature>
<feature type="compositionally biased region" description="Basic and acidic residues" evidence="1">
    <location>
        <begin position="2531"/>
        <end position="2552"/>
    </location>
</feature>
<feature type="compositionally biased region" description="Basic and acidic residues" evidence="1">
    <location>
        <begin position="3407"/>
        <end position="3417"/>
    </location>
</feature>
<feature type="compositionally biased region" description="Basic and acidic residues" evidence="1">
    <location>
        <begin position="743"/>
        <end position="762"/>
    </location>
</feature>
<feature type="region of interest" description="Disordered" evidence="1">
    <location>
        <begin position="603"/>
        <end position="762"/>
    </location>
</feature>
<feature type="region of interest" description="Disordered" evidence="1">
    <location>
        <begin position="1"/>
        <end position="106"/>
    </location>
</feature>
<feature type="region of interest" description="Disordered" evidence="1">
    <location>
        <begin position="3314"/>
        <end position="3454"/>
    </location>
</feature>
<feature type="region of interest" description="Disordered" evidence="1">
    <location>
        <begin position="2438"/>
        <end position="2552"/>
    </location>
</feature>
<feature type="region of interest" description="Disordered" evidence="1">
    <location>
        <begin position="2811"/>
        <end position="2835"/>
    </location>
</feature>
<feature type="region of interest" description="Disordered" evidence="1">
    <location>
        <begin position="3121"/>
        <end position="3235"/>
    </location>
</feature>
<feature type="compositionally biased region" description="Polar residues" evidence="1">
    <location>
        <begin position="900"/>
        <end position="909"/>
    </location>
</feature>
<feature type="compositionally biased region" description="Polar residues" evidence="1">
    <location>
        <begin position="662"/>
        <end position="671"/>
    </location>
</feature>
<feature type="compositionally biased region" description="Basic and acidic residues" evidence="1">
    <location>
        <begin position="3216"/>
        <end position="3235"/>
    </location>
</feature>
<comment type="caution">
    <text evidence="2">The sequence shown here is derived from an EMBL/GenBank/DDBJ whole genome shotgun (WGS) entry which is preliminary data.</text>
</comment>
<feature type="region of interest" description="Disordered" evidence="1">
    <location>
        <begin position="1089"/>
        <end position="1209"/>
    </location>
</feature>
<feature type="compositionally biased region" description="Basic and acidic residues" evidence="1">
    <location>
        <begin position="206"/>
        <end position="217"/>
    </location>
</feature>
<feature type="compositionally biased region" description="Polar residues" evidence="1">
    <location>
        <begin position="1794"/>
        <end position="1803"/>
    </location>
</feature>
<organism evidence="2 3">
    <name type="scientific">Cloeon dipterum</name>
    <dbReference type="NCBI Taxonomy" id="197152"/>
    <lineage>
        <taxon>Eukaryota</taxon>
        <taxon>Metazoa</taxon>
        <taxon>Ecdysozoa</taxon>
        <taxon>Arthropoda</taxon>
        <taxon>Hexapoda</taxon>
        <taxon>Insecta</taxon>
        <taxon>Pterygota</taxon>
        <taxon>Palaeoptera</taxon>
        <taxon>Ephemeroptera</taxon>
        <taxon>Pisciforma</taxon>
        <taxon>Baetidae</taxon>
        <taxon>Cloeon</taxon>
    </lineage>
</organism>
<feature type="region of interest" description="Disordered" evidence="1">
    <location>
        <begin position="2639"/>
        <end position="2789"/>
    </location>
</feature>
<feature type="compositionally biased region" description="Basic and acidic residues" evidence="1">
    <location>
        <begin position="3007"/>
        <end position="3023"/>
    </location>
</feature>
<feature type="compositionally biased region" description="Basic and acidic residues" evidence="1">
    <location>
        <begin position="415"/>
        <end position="426"/>
    </location>
</feature>
<feature type="compositionally biased region" description="Basic and acidic residues" evidence="1">
    <location>
        <begin position="1637"/>
        <end position="1656"/>
    </location>
</feature>
<feature type="compositionally biased region" description="Basic and acidic residues" evidence="1">
    <location>
        <begin position="2322"/>
        <end position="2341"/>
    </location>
</feature>
<feature type="region of interest" description="Disordered" evidence="1">
    <location>
        <begin position="1735"/>
        <end position="1895"/>
    </location>
</feature>
<feature type="compositionally biased region" description="Polar residues" evidence="1">
    <location>
        <begin position="2926"/>
        <end position="2935"/>
    </location>
</feature>
<proteinExistence type="predicted"/>
<feature type="compositionally biased region" description="Basic and acidic residues" evidence="1">
    <location>
        <begin position="1428"/>
        <end position="1448"/>
    </location>
</feature>
<feature type="compositionally biased region" description="Polar residues" evidence="1">
    <location>
        <begin position="1"/>
        <end position="15"/>
    </location>
</feature>
<evidence type="ECO:0000313" key="3">
    <source>
        <dbReference type="Proteomes" id="UP000494165"/>
    </source>
</evidence>
<feature type="compositionally biased region" description="Polar residues" evidence="1">
    <location>
        <begin position="2241"/>
        <end position="2250"/>
    </location>
</feature>
<feature type="compositionally biased region" description="Basic and acidic residues" evidence="1">
    <location>
        <begin position="2722"/>
        <end position="2732"/>
    </location>
</feature>
<feature type="region of interest" description="Disordered" evidence="1">
    <location>
        <begin position="1537"/>
        <end position="1656"/>
    </location>
</feature>
<feature type="compositionally biased region" description="Basic and acidic residues" evidence="1">
    <location>
        <begin position="1190"/>
        <end position="1209"/>
    </location>
</feature>
<feature type="region of interest" description="Disordered" evidence="1">
    <location>
        <begin position="206"/>
        <end position="311"/>
    </location>
</feature>
<feature type="compositionally biased region" description="Basic and acidic residues" evidence="1">
    <location>
        <begin position="296"/>
        <end position="311"/>
    </location>
</feature>
<feature type="compositionally biased region" description="Basic and acidic residues" evidence="1">
    <location>
        <begin position="3126"/>
        <end position="3137"/>
    </location>
</feature>